<feature type="transmembrane region" description="Helical" evidence="1">
    <location>
        <begin position="113"/>
        <end position="138"/>
    </location>
</feature>
<reference evidence="3 4" key="1">
    <citation type="submission" date="2006-02" db="EMBL/GenBank/DDBJ databases">
        <authorList>
            <person name="Murray A."/>
            <person name="Staley J."/>
            <person name="Ferriera S."/>
            <person name="Johnson J."/>
            <person name="Kravitz S."/>
            <person name="Halpern A."/>
            <person name="Remington K."/>
            <person name="Beeson K."/>
            <person name="Tran B."/>
            <person name="Rogers Y.-H."/>
            <person name="Friedman R."/>
            <person name="Venter J.C."/>
        </authorList>
    </citation>
    <scope>NUCLEOTIDE SEQUENCE [LARGE SCALE GENOMIC DNA]</scope>
    <source>
        <strain evidence="3 4">23-P</strain>
    </source>
</reference>
<keyword evidence="4" id="KW-1185">Reference proteome</keyword>
<dbReference type="HOGENOM" id="CLU_020473_1_0_10"/>
<accession>A4C0K8</accession>
<dbReference type="OrthoDB" id="9809908at2"/>
<dbReference type="GO" id="GO:0000155">
    <property type="term" value="F:phosphorelay sensor kinase activity"/>
    <property type="evidence" value="ECO:0007669"/>
    <property type="project" value="InterPro"/>
</dbReference>
<dbReference type="InterPro" id="IPR050640">
    <property type="entry name" value="Bact_2-comp_sensor_kinase"/>
</dbReference>
<dbReference type="Pfam" id="PF06580">
    <property type="entry name" value="His_kinase"/>
    <property type="match status" value="1"/>
</dbReference>
<dbReference type="GO" id="GO:0016020">
    <property type="term" value="C:membrane"/>
    <property type="evidence" value="ECO:0007669"/>
    <property type="project" value="InterPro"/>
</dbReference>
<feature type="domain" description="Signal transduction histidine kinase internal region" evidence="2">
    <location>
        <begin position="157"/>
        <end position="235"/>
    </location>
</feature>
<organism evidence="3 4">
    <name type="scientific">Polaribacter irgensii 23-P</name>
    <dbReference type="NCBI Taxonomy" id="313594"/>
    <lineage>
        <taxon>Bacteria</taxon>
        <taxon>Pseudomonadati</taxon>
        <taxon>Bacteroidota</taxon>
        <taxon>Flavobacteriia</taxon>
        <taxon>Flavobacteriales</taxon>
        <taxon>Flavobacteriaceae</taxon>
    </lineage>
</organism>
<dbReference type="PANTHER" id="PTHR34220:SF7">
    <property type="entry name" value="SENSOR HISTIDINE KINASE YPDA"/>
    <property type="match status" value="1"/>
</dbReference>
<dbReference type="Proteomes" id="UP000003053">
    <property type="component" value="Unassembled WGS sequence"/>
</dbReference>
<keyword evidence="3" id="KW-0808">Transferase</keyword>
<evidence type="ECO:0000313" key="4">
    <source>
        <dbReference type="Proteomes" id="UP000003053"/>
    </source>
</evidence>
<keyword evidence="3" id="KW-0418">Kinase</keyword>
<name>A4C0K8_9FLAO</name>
<evidence type="ECO:0000259" key="2">
    <source>
        <dbReference type="Pfam" id="PF06580"/>
    </source>
</evidence>
<dbReference type="eggNOG" id="COG2972">
    <property type="taxonomic scope" value="Bacteria"/>
</dbReference>
<keyword evidence="1" id="KW-0812">Transmembrane</keyword>
<dbReference type="PANTHER" id="PTHR34220">
    <property type="entry name" value="SENSOR HISTIDINE KINASE YPDA"/>
    <property type="match status" value="1"/>
</dbReference>
<dbReference type="EMBL" id="AAOG01000002">
    <property type="protein sequence ID" value="EAR12951.1"/>
    <property type="molecule type" value="Genomic_DNA"/>
</dbReference>
<feature type="transmembrane region" description="Helical" evidence="1">
    <location>
        <begin position="80"/>
        <end position="101"/>
    </location>
</feature>
<sequence length="351" mass="40449">MTVNMLIFIKKNCKEIVFQSVVTFFLYLVYAINQEAYSAFTDTAQKFIPYKISFFANYMFAAYCINYVLLPKLLFKGKRFYFMGSVVVLIIAVILIDEFFLEQIYFPKTRGAYFPGILFSLVETLPIIILFVGCKFAWDFDTKKREVERLKLFVKESELQFLKSQLNPHFLFNNLNNLYAYALQESPKTPSIILELSAVLRYMLYDCKADYVALHKEIDHLKSFIALYELQIGSRGVIAVSFNNLSSGYSIAPLILMVFIENAFKHSTSSQSVDLKITVDMAVSKEGVLTFSCKNDYLDSSNTDNLAQGIGLENVQKRLNLLYPEKFNLEITDINNRFEVGLNMNLLKKQE</sequence>
<proteinExistence type="predicted"/>
<evidence type="ECO:0000313" key="3">
    <source>
        <dbReference type="EMBL" id="EAR12951.1"/>
    </source>
</evidence>
<gene>
    <name evidence="3" type="ORF">PI23P_09995</name>
</gene>
<dbReference type="AlphaFoldDB" id="A4C0K8"/>
<keyword evidence="1" id="KW-0472">Membrane</keyword>
<dbReference type="STRING" id="313594.PI23P_09995"/>
<keyword evidence="1" id="KW-1133">Transmembrane helix</keyword>
<feature type="transmembrane region" description="Helical" evidence="1">
    <location>
        <begin position="47"/>
        <end position="68"/>
    </location>
</feature>
<evidence type="ECO:0000256" key="1">
    <source>
        <dbReference type="SAM" id="Phobius"/>
    </source>
</evidence>
<protein>
    <submittedName>
        <fullName evidence="3">Putative two-component system sensor but no kinase domain</fullName>
    </submittedName>
</protein>
<comment type="caution">
    <text evidence="3">The sequence shown here is derived from an EMBL/GenBank/DDBJ whole genome shotgun (WGS) entry which is preliminary data.</text>
</comment>
<dbReference type="InterPro" id="IPR010559">
    <property type="entry name" value="Sig_transdc_His_kin_internal"/>
</dbReference>